<feature type="region of interest" description="Disordered" evidence="1">
    <location>
        <begin position="1"/>
        <end position="36"/>
    </location>
</feature>
<protein>
    <submittedName>
        <fullName evidence="3">Heterokaryon incompatibility protein-domain-containing protein</fullName>
    </submittedName>
</protein>
<dbReference type="InterPro" id="IPR010730">
    <property type="entry name" value="HET"/>
</dbReference>
<gene>
    <name evidence="3" type="ORF">QBC38DRAFT_459251</name>
</gene>
<proteinExistence type="predicted"/>
<dbReference type="AlphaFoldDB" id="A0AAN7BHV1"/>
<comment type="caution">
    <text evidence="3">The sequence shown here is derived from an EMBL/GenBank/DDBJ whole genome shotgun (WGS) entry which is preliminary data.</text>
</comment>
<dbReference type="PANTHER" id="PTHR24148:SF73">
    <property type="entry name" value="HET DOMAIN PROTEIN (AFU_ORTHOLOGUE AFUA_8G01020)"/>
    <property type="match status" value="1"/>
</dbReference>
<sequence>MQPIRSDSTDSSFESTESPPRPTNSTESMVESIESGTKLDRSKCEIRVLEIQGLLPENPSVIQCRLHHVVLDGNQPQFSAISYTWGEPGETRCLEVDGKRLTVTKNAWEVLDAMRPRAVDGFFWIDSVCIDQSNIKERNHQVGLMWEIYSSAQRVYAWLGRGTERSLRAMEVLQTGPDISETIINWSPALHSLLQLLDGWPENWEAPIADIIHTNLPSLKDPNPMAKIERVREFVLDMQKGKYHGSAGIPKDLECQPWVTYRKEFDDLLSGLEEIG</sequence>
<reference evidence="3" key="1">
    <citation type="journal article" date="2023" name="Mol. Phylogenet. Evol.">
        <title>Genome-scale phylogeny and comparative genomics of the fungal order Sordariales.</title>
        <authorList>
            <person name="Hensen N."/>
            <person name="Bonometti L."/>
            <person name="Westerberg I."/>
            <person name="Brannstrom I.O."/>
            <person name="Guillou S."/>
            <person name="Cros-Aarteil S."/>
            <person name="Calhoun S."/>
            <person name="Haridas S."/>
            <person name="Kuo A."/>
            <person name="Mondo S."/>
            <person name="Pangilinan J."/>
            <person name="Riley R."/>
            <person name="LaButti K."/>
            <person name="Andreopoulos B."/>
            <person name="Lipzen A."/>
            <person name="Chen C."/>
            <person name="Yan M."/>
            <person name="Daum C."/>
            <person name="Ng V."/>
            <person name="Clum A."/>
            <person name="Steindorff A."/>
            <person name="Ohm R.A."/>
            <person name="Martin F."/>
            <person name="Silar P."/>
            <person name="Natvig D.O."/>
            <person name="Lalanne C."/>
            <person name="Gautier V."/>
            <person name="Ament-Velasquez S.L."/>
            <person name="Kruys A."/>
            <person name="Hutchinson M.I."/>
            <person name="Powell A.J."/>
            <person name="Barry K."/>
            <person name="Miller A.N."/>
            <person name="Grigoriev I.V."/>
            <person name="Debuchy R."/>
            <person name="Gladieux P."/>
            <person name="Hiltunen Thoren M."/>
            <person name="Johannesson H."/>
        </authorList>
    </citation>
    <scope>NUCLEOTIDE SEQUENCE</scope>
    <source>
        <strain evidence="3">CBS 990.96</strain>
    </source>
</reference>
<dbReference type="PANTHER" id="PTHR24148">
    <property type="entry name" value="ANKYRIN REPEAT DOMAIN-CONTAINING PROTEIN 39 HOMOLOG-RELATED"/>
    <property type="match status" value="1"/>
</dbReference>
<reference evidence="3" key="2">
    <citation type="submission" date="2023-05" db="EMBL/GenBank/DDBJ databases">
        <authorList>
            <consortium name="Lawrence Berkeley National Laboratory"/>
            <person name="Steindorff A."/>
            <person name="Hensen N."/>
            <person name="Bonometti L."/>
            <person name="Westerberg I."/>
            <person name="Brannstrom I.O."/>
            <person name="Guillou S."/>
            <person name="Cros-Aarteil S."/>
            <person name="Calhoun S."/>
            <person name="Haridas S."/>
            <person name="Kuo A."/>
            <person name="Mondo S."/>
            <person name="Pangilinan J."/>
            <person name="Riley R."/>
            <person name="Labutti K."/>
            <person name="Andreopoulos B."/>
            <person name="Lipzen A."/>
            <person name="Chen C."/>
            <person name="Yanf M."/>
            <person name="Daum C."/>
            <person name="Ng V."/>
            <person name="Clum A."/>
            <person name="Ohm R."/>
            <person name="Martin F."/>
            <person name="Silar P."/>
            <person name="Natvig D."/>
            <person name="Lalanne C."/>
            <person name="Gautier V."/>
            <person name="Ament-Velasquez S.L."/>
            <person name="Kruys A."/>
            <person name="Hutchinson M.I."/>
            <person name="Powell A.J."/>
            <person name="Barry K."/>
            <person name="Miller A.N."/>
            <person name="Grigoriev I.V."/>
            <person name="Debuchy R."/>
            <person name="Gladieux P."/>
            <person name="Thoren M.H."/>
            <person name="Johannesson H."/>
        </authorList>
    </citation>
    <scope>NUCLEOTIDE SEQUENCE</scope>
    <source>
        <strain evidence="3">CBS 990.96</strain>
    </source>
</reference>
<dbReference type="EMBL" id="MU865423">
    <property type="protein sequence ID" value="KAK4223553.1"/>
    <property type="molecule type" value="Genomic_DNA"/>
</dbReference>
<organism evidence="3 4">
    <name type="scientific">Podospora fimiseda</name>
    <dbReference type="NCBI Taxonomy" id="252190"/>
    <lineage>
        <taxon>Eukaryota</taxon>
        <taxon>Fungi</taxon>
        <taxon>Dikarya</taxon>
        <taxon>Ascomycota</taxon>
        <taxon>Pezizomycotina</taxon>
        <taxon>Sordariomycetes</taxon>
        <taxon>Sordariomycetidae</taxon>
        <taxon>Sordariales</taxon>
        <taxon>Podosporaceae</taxon>
        <taxon>Podospora</taxon>
    </lineage>
</organism>
<evidence type="ECO:0000313" key="4">
    <source>
        <dbReference type="Proteomes" id="UP001301958"/>
    </source>
</evidence>
<dbReference type="InterPro" id="IPR052895">
    <property type="entry name" value="HetReg/Transcr_Mod"/>
</dbReference>
<evidence type="ECO:0000313" key="3">
    <source>
        <dbReference type="EMBL" id="KAK4223553.1"/>
    </source>
</evidence>
<dbReference type="Proteomes" id="UP001301958">
    <property type="component" value="Unassembled WGS sequence"/>
</dbReference>
<keyword evidence="4" id="KW-1185">Reference proteome</keyword>
<evidence type="ECO:0000259" key="2">
    <source>
        <dbReference type="Pfam" id="PF06985"/>
    </source>
</evidence>
<evidence type="ECO:0000256" key="1">
    <source>
        <dbReference type="SAM" id="MobiDB-lite"/>
    </source>
</evidence>
<feature type="compositionally biased region" description="Low complexity" evidence="1">
    <location>
        <begin position="9"/>
        <end position="18"/>
    </location>
</feature>
<feature type="domain" description="Heterokaryon incompatibility" evidence="2">
    <location>
        <begin position="78"/>
        <end position="182"/>
    </location>
</feature>
<dbReference type="Pfam" id="PF06985">
    <property type="entry name" value="HET"/>
    <property type="match status" value="1"/>
</dbReference>
<name>A0AAN7BHV1_9PEZI</name>
<accession>A0AAN7BHV1</accession>